<dbReference type="EMBL" id="QZWG01000013">
    <property type="protein sequence ID" value="RZB70415.1"/>
    <property type="molecule type" value="Genomic_DNA"/>
</dbReference>
<evidence type="ECO:0000256" key="3">
    <source>
        <dbReference type="PIRSR" id="PIRSR000862-1"/>
    </source>
</evidence>
<evidence type="ECO:0000313" key="8">
    <source>
        <dbReference type="Proteomes" id="UP000289340"/>
    </source>
</evidence>
<dbReference type="Gramene" id="XM_028340151.1">
    <property type="protein sequence ID" value="XP_028195952.1"/>
    <property type="gene ID" value="LOC114380992"/>
</dbReference>
<feature type="signal peptide" evidence="4">
    <location>
        <begin position="1"/>
        <end position="21"/>
    </location>
</feature>
<keyword evidence="8" id="KW-1185">Reference proteome</keyword>
<evidence type="ECO:0000256" key="1">
    <source>
        <dbReference type="ARBA" id="ARBA00010701"/>
    </source>
</evidence>
<dbReference type="Pfam" id="PF04083">
    <property type="entry name" value="Abhydro_lipase"/>
    <property type="match status" value="1"/>
</dbReference>
<evidence type="ECO:0000256" key="4">
    <source>
        <dbReference type="SAM" id="SignalP"/>
    </source>
</evidence>
<dbReference type="AlphaFoldDB" id="A0A0B2PKN6"/>
<feature type="active site" description="Charge relay system" evidence="3">
    <location>
        <position position="383"/>
    </location>
</feature>
<dbReference type="InterPro" id="IPR025483">
    <property type="entry name" value="Lipase_euk"/>
</dbReference>
<evidence type="ECO:0000313" key="7">
    <source>
        <dbReference type="EMBL" id="RZB70415.1"/>
    </source>
</evidence>
<keyword evidence="4" id="KW-0732">Signal</keyword>
<accession>A0A0B2PKN6</accession>
<dbReference type="SUPFAM" id="SSF53474">
    <property type="entry name" value="alpha/beta-Hydrolases"/>
    <property type="match status" value="1"/>
</dbReference>
<feature type="domain" description="Partial AB-hydrolase lipase" evidence="5">
    <location>
        <begin position="47"/>
        <end position="103"/>
    </location>
</feature>
<feature type="chain" id="PRO_5040562736" description="Lipase" evidence="4">
    <location>
        <begin position="22"/>
        <end position="407"/>
    </location>
</feature>
<evidence type="ECO:0000313" key="6">
    <source>
        <dbReference type="EMBL" id="KHN09951.1"/>
    </source>
</evidence>
<dbReference type="Gene3D" id="3.40.50.1820">
    <property type="entry name" value="alpha/beta hydrolase"/>
    <property type="match status" value="1"/>
</dbReference>
<dbReference type="GO" id="GO:0016042">
    <property type="term" value="P:lipid catabolic process"/>
    <property type="evidence" value="ECO:0007669"/>
    <property type="project" value="UniProtKB-KW"/>
</dbReference>
<keyword evidence="2" id="KW-0442">Lipid degradation</keyword>
<proteinExistence type="inferred from homology"/>
<reference evidence="6" key="1">
    <citation type="submission" date="2014-07" db="EMBL/GenBank/DDBJ databases">
        <title>Identification of a novel salt tolerance gene in wild soybean by whole-genome sequencing.</title>
        <authorList>
            <person name="Lam H.-M."/>
            <person name="Qi X."/>
            <person name="Li M.-W."/>
            <person name="Liu X."/>
            <person name="Xie M."/>
            <person name="Ni M."/>
            <person name="Xu X."/>
        </authorList>
    </citation>
    <scope>NUCLEOTIDE SEQUENCE [LARGE SCALE GENOMIC DNA]</scope>
    <source>
        <tissue evidence="6">Root</tissue>
    </source>
</reference>
<feature type="active site" description="Nucleophile" evidence="3">
    <location>
        <position position="178"/>
    </location>
</feature>
<evidence type="ECO:0000256" key="2">
    <source>
        <dbReference type="PIRNR" id="PIRNR000862"/>
    </source>
</evidence>
<dbReference type="Proteomes" id="UP000053555">
    <property type="component" value="Unassembled WGS sequence"/>
</dbReference>
<dbReference type="Proteomes" id="UP000289340">
    <property type="component" value="Chromosome 13"/>
</dbReference>
<keyword evidence="2 6" id="KW-0378">Hydrolase</keyword>
<dbReference type="SMR" id="A0A0B2PKN6"/>
<keyword evidence="2" id="KW-0443">Lipid metabolism</keyword>
<dbReference type="InterPro" id="IPR006693">
    <property type="entry name" value="AB_hydrolase_lipase"/>
</dbReference>
<dbReference type="PANTHER" id="PTHR11005">
    <property type="entry name" value="LYSOSOMAL ACID LIPASE-RELATED"/>
    <property type="match status" value="1"/>
</dbReference>
<feature type="active site" description="Charge relay system" evidence="3">
    <location>
        <position position="350"/>
    </location>
</feature>
<dbReference type="EMBL" id="KN664921">
    <property type="protein sequence ID" value="KHN09951.1"/>
    <property type="molecule type" value="Genomic_DNA"/>
</dbReference>
<dbReference type="FunFam" id="3.40.50.1820:FF:000126">
    <property type="entry name" value="Lipase"/>
    <property type="match status" value="1"/>
</dbReference>
<organism evidence="6">
    <name type="scientific">Glycine soja</name>
    <name type="common">Wild soybean</name>
    <dbReference type="NCBI Taxonomy" id="3848"/>
    <lineage>
        <taxon>Eukaryota</taxon>
        <taxon>Viridiplantae</taxon>
        <taxon>Streptophyta</taxon>
        <taxon>Embryophyta</taxon>
        <taxon>Tracheophyta</taxon>
        <taxon>Spermatophyta</taxon>
        <taxon>Magnoliopsida</taxon>
        <taxon>eudicotyledons</taxon>
        <taxon>Gunneridae</taxon>
        <taxon>Pentapetalae</taxon>
        <taxon>rosids</taxon>
        <taxon>fabids</taxon>
        <taxon>Fabales</taxon>
        <taxon>Fabaceae</taxon>
        <taxon>Papilionoideae</taxon>
        <taxon>50 kb inversion clade</taxon>
        <taxon>NPAAA clade</taxon>
        <taxon>indigoferoid/millettioid clade</taxon>
        <taxon>Phaseoleae</taxon>
        <taxon>Glycine</taxon>
        <taxon>Glycine subgen. Soja</taxon>
    </lineage>
</organism>
<comment type="similarity">
    <text evidence="1 2">Belongs to the AB hydrolase superfamily. Lipase family.</text>
</comment>
<reference evidence="7 8" key="2">
    <citation type="submission" date="2018-09" db="EMBL/GenBank/DDBJ databases">
        <title>A high-quality reference genome of wild soybean provides a powerful tool to mine soybean genomes.</title>
        <authorList>
            <person name="Xie M."/>
            <person name="Chung C.Y.L."/>
            <person name="Li M.-W."/>
            <person name="Wong F.-L."/>
            <person name="Chan T.-F."/>
            <person name="Lam H.-M."/>
        </authorList>
    </citation>
    <scope>NUCLEOTIDE SEQUENCE [LARGE SCALE GENOMIC DNA]</scope>
    <source>
        <strain evidence="8">cv. W05</strain>
        <tissue evidence="7">Hypocotyl of etiolated seedlings</tissue>
    </source>
</reference>
<protein>
    <recommendedName>
        <fullName evidence="2">Lipase</fullName>
    </recommendedName>
</protein>
<dbReference type="GO" id="GO:0016788">
    <property type="term" value="F:hydrolase activity, acting on ester bonds"/>
    <property type="evidence" value="ECO:0007669"/>
    <property type="project" value="InterPro"/>
</dbReference>
<sequence>MADALIRLFSVVLLCITAAQGKEQLHSNSEWPKSFSVIRDTDGICKVAETQGYTCEEHKATTEDGYILSLQRLPAGQSGKKAHKPPVLLQHGLFCDAIVWVVNPPDESLGFILADNGYDVWLANVRGTKYSRGHISLHPNDMAYWDWSWDELARYDLPAFVQYVYNQTGQRMHYAGHSLGTLMVLADLSRGKLLDMLRSAALLCPIAHLNHVTSPVARTAAQSFIADPLYWLGLREFIPNGDAASKLVGGICHILNLINCSNNLLTLITGPNCCLNSSAFNAYLDHGLPPTATKNLIHLCQMIRTAKIAKYDYGDQRQNMQHYGQRVPPLYDMTKISNEFPLFLTYGRQDALSNVKDVQLLLNDLRDHDGNKLVVLFTEDYSHYDFIMGVNVNQIIYDPMIVFFEVN</sequence>
<dbReference type="InterPro" id="IPR029058">
    <property type="entry name" value="AB_hydrolase_fold"/>
</dbReference>
<dbReference type="PIRSF" id="PIRSF000862">
    <property type="entry name" value="Steryl_ester_lip"/>
    <property type="match status" value="1"/>
</dbReference>
<evidence type="ECO:0000259" key="5">
    <source>
        <dbReference type="Pfam" id="PF04083"/>
    </source>
</evidence>
<name>A0A0B2PKN6_GLYSO</name>
<gene>
    <name evidence="7" type="ORF">D0Y65_035411</name>
    <name evidence="6" type="ORF">glysoja_049160</name>
</gene>